<sequence>MDKGKQERLRFLEEQLLWSMKRIVEYALDVELSYSEGEALNLRLIELKEDVIFLEKKLEMDFH</sequence>
<comment type="caution">
    <text evidence="1">The sequence shown here is derived from an EMBL/GenBank/DDBJ whole genome shotgun (WGS) entry which is preliminary data.</text>
</comment>
<dbReference type="AlphaFoldDB" id="A0A800NDY4"/>
<organism evidence="1 2">
    <name type="scientific">Cytobacillus firmus</name>
    <name type="common">Bacillus firmus</name>
    <dbReference type="NCBI Taxonomy" id="1399"/>
    <lineage>
        <taxon>Bacteria</taxon>
        <taxon>Bacillati</taxon>
        <taxon>Bacillota</taxon>
        <taxon>Bacilli</taxon>
        <taxon>Bacillales</taxon>
        <taxon>Bacillaceae</taxon>
        <taxon>Cytobacillus</taxon>
    </lineage>
</organism>
<gene>
    <name evidence="1" type="ORF">KIS1582_1152</name>
</gene>
<accession>A0A800NDY4</accession>
<dbReference type="Proteomes" id="UP000465778">
    <property type="component" value="Unassembled WGS sequence"/>
</dbReference>
<proteinExistence type="predicted"/>
<protein>
    <submittedName>
        <fullName evidence="1">Uncharacterized protein</fullName>
    </submittedName>
</protein>
<evidence type="ECO:0000313" key="1">
    <source>
        <dbReference type="EMBL" id="KAF0825139.1"/>
    </source>
</evidence>
<reference evidence="1 2" key="1">
    <citation type="journal article" date="2020" name="G3 (Bethesda)">
        <title>Whole Genome Sequencing and Comparative Genomics of Two Nematicidal Bacillus Strains Reveals a Wide Range of Possible Virulence Factors.</title>
        <authorList>
            <person name="Susic N."/>
            <person name="Janezic S."/>
            <person name="Rupnik M."/>
            <person name="Geric Stare B."/>
        </authorList>
    </citation>
    <scope>NUCLEOTIDE SEQUENCE [LARGE SCALE GENOMIC DNA]</scope>
    <source>
        <strain evidence="1 2">I-1582</strain>
    </source>
</reference>
<dbReference type="OrthoDB" id="2887155at2"/>
<name>A0A800NDY4_CYTFI</name>
<dbReference type="EMBL" id="VDEM01000007">
    <property type="protein sequence ID" value="KAF0825139.1"/>
    <property type="molecule type" value="Genomic_DNA"/>
</dbReference>
<evidence type="ECO:0000313" key="2">
    <source>
        <dbReference type="Proteomes" id="UP000465778"/>
    </source>
</evidence>
<dbReference type="RefSeq" id="WP_159344499.1">
    <property type="nucleotide sequence ID" value="NZ_JBALOT010000007.1"/>
</dbReference>